<evidence type="ECO:0000256" key="3">
    <source>
        <dbReference type="ARBA" id="ARBA00022840"/>
    </source>
</evidence>
<feature type="binding site" evidence="6">
    <location>
        <begin position="208"/>
        <end position="211"/>
    </location>
    <ligand>
        <name>ATP</name>
        <dbReference type="ChEBI" id="CHEBI:30616"/>
    </ligand>
</feature>
<reference evidence="7 8" key="1">
    <citation type="submission" date="2020-08" db="EMBL/GenBank/DDBJ databases">
        <title>Genome public.</title>
        <authorList>
            <person name="Liu C."/>
            <person name="Sun Q."/>
        </authorList>
    </citation>
    <scope>NUCLEOTIDE SEQUENCE [LARGE SCALE GENOMIC DNA]</scope>
    <source>
        <strain evidence="7 8">NSJ-37</strain>
    </source>
</reference>
<comment type="caution">
    <text evidence="6">Lacks conserved residue(s) required for the propagation of feature annotation.</text>
</comment>
<dbReference type="PRINTS" id="PR01652">
    <property type="entry name" value="SHAPEPROTEIN"/>
</dbReference>
<dbReference type="InterPro" id="IPR004753">
    <property type="entry name" value="MreB"/>
</dbReference>
<dbReference type="SUPFAM" id="SSF53067">
    <property type="entry name" value="Actin-like ATPase domain"/>
    <property type="match status" value="2"/>
</dbReference>
<dbReference type="EMBL" id="JACRSX010000003">
    <property type="protein sequence ID" value="MBC8561765.1"/>
    <property type="molecule type" value="Genomic_DNA"/>
</dbReference>
<comment type="function">
    <text evidence="6">Forms membrane-associated dynamic filaments that are essential for cell shape determination. Acts by regulating cell wall synthesis and cell elongation, and thus cell shape. A feedback loop between cell geometry and MreB localization may maintain elongated cell shape by targeting cell wall growth to regions of negative cell wall curvature.</text>
</comment>
<dbReference type="InterPro" id="IPR056546">
    <property type="entry name" value="MreB_MamK-like"/>
</dbReference>
<protein>
    <recommendedName>
        <fullName evidence="6">Cell shape-determining protein MreB</fullName>
    </recommendedName>
</protein>
<evidence type="ECO:0000256" key="4">
    <source>
        <dbReference type="ARBA" id="ARBA00022960"/>
    </source>
</evidence>
<keyword evidence="8" id="KW-1185">Reference proteome</keyword>
<dbReference type="CDD" id="cd10225">
    <property type="entry name" value="ASKHA_NBD_MreB-like"/>
    <property type="match status" value="1"/>
</dbReference>
<comment type="caution">
    <text evidence="7">The sequence shown here is derived from an EMBL/GenBank/DDBJ whole genome shotgun (WGS) entry which is preliminary data.</text>
</comment>
<organism evidence="7 8">
    <name type="scientific">Jutongia huaianensis</name>
    <dbReference type="NCBI Taxonomy" id="2763668"/>
    <lineage>
        <taxon>Bacteria</taxon>
        <taxon>Bacillati</taxon>
        <taxon>Bacillota</taxon>
        <taxon>Clostridia</taxon>
        <taxon>Lachnospirales</taxon>
        <taxon>Lachnospiraceae</taxon>
        <taxon>Jutongia</taxon>
    </lineage>
</organism>
<evidence type="ECO:0000313" key="8">
    <source>
        <dbReference type="Proteomes" id="UP000606193"/>
    </source>
</evidence>
<evidence type="ECO:0000313" key="7">
    <source>
        <dbReference type="EMBL" id="MBC8561765.1"/>
    </source>
</evidence>
<comment type="subunit">
    <text evidence="6">Forms polymers.</text>
</comment>
<name>A0ABR7MZF9_9FIRM</name>
<evidence type="ECO:0000256" key="1">
    <source>
        <dbReference type="ARBA" id="ARBA00022490"/>
    </source>
</evidence>
<dbReference type="Pfam" id="PF06723">
    <property type="entry name" value="MreB_Mbl"/>
    <property type="match status" value="1"/>
</dbReference>
<comment type="subcellular location">
    <subcellularLocation>
        <location evidence="6">Cytoplasm</location>
    </subcellularLocation>
    <text evidence="6">Membrane-associated.</text>
</comment>
<keyword evidence="1 6" id="KW-0963">Cytoplasm</keyword>
<accession>A0ABR7MZF9</accession>
<keyword evidence="2 6" id="KW-0547">Nucleotide-binding</keyword>
<dbReference type="NCBIfam" id="NF010539">
    <property type="entry name" value="PRK13927.1"/>
    <property type="match status" value="1"/>
</dbReference>
<evidence type="ECO:0000256" key="6">
    <source>
        <dbReference type="HAMAP-Rule" id="MF_02207"/>
    </source>
</evidence>
<dbReference type="Proteomes" id="UP000606193">
    <property type="component" value="Unassembled WGS sequence"/>
</dbReference>
<dbReference type="RefSeq" id="WP_118676943.1">
    <property type="nucleotide sequence ID" value="NZ_JACRSX010000003.1"/>
</dbReference>
<gene>
    <name evidence="6" type="primary">mreB</name>
    <name evidence="7" type="ORF">H8704_03835</name>
</gene>
<sequence>MAHKTYGIDFGTGTVKVYKKSDGIILNERTVVATVGKGPQQRPVAIGDKAYEMFEKVPPNIKVSFPLENGVISHMGDMISLWNFMLEKLSGKRKLKNADFYIAVPADIREVDKNAYSRVVSEGESKPHKVFLIHKPIADALGLNLDVENSRGIMIVNVGADTTEISVLSLGGIVVSKLLPYGGNYFDEQIINYIRKEHNFVIGRKSAEQIKKSLVSAVPVDEKVTVVGRNVVKGLPGEVTVASSEIFPLVQGVFMTISAAVRSMLERTPPEIASEIAEKGIYLTGGSSWIRGMDQLVANETRYRINTTKHAQRTVVSGLGYLAEHPKTAARYSIPLKSTKD</sequence>
<evidence type="ECO:0000256" key="2">
    <source>
        <dbReference type="ARBA" id="ARBA00022741"/>
    </source>
</evidence>
<dbReference type="PANTHER" id="PTHR42749">
    <property type="entry name" value="CELL SHAPE-DETERMINING PROTEIN MREB"/>
    <property type="match status" value="1"/>
</dbReference>
<keyword evidence="4 6" id="KW-0133">Cell shape</keyword>
<proteinExistence type="inferred from homology"/>
<dbReference type="InterPro" id="IPR043129">
    <property type="entry name" value="ATPase_NBD"/>
</dbReference>
<comment type="similarity">
    <text evidence="5 6">Belongs to the FtsA/MreB family.</text>
</comment>
<evidence type="ECO:0000256" key="5">
    <source>
        <dbReference type="ARBA" id="ARBA00023458"/>
    </source>
</evidence>
<dbReference type="PANTHER" id="PTHR42749:SF1">
    <property type="entry name" value="CELL SHAPE-DETERMINING PROTEIN MREB"/>
    <property type="match status" value="1"/>
</dbReference>
<dbReference type="Gene3D" id="3.30.420.40">
    <property type="match status" value="2"/>
</dbReference>
<dbReference type="HAMAP" id="MF_02207">
    <property type="entry name" value="MreB"/>
    <property type="match status" value="1"/>
</dbReference>
<keyword evidence="3 6" id="KW-0067">ATP-binding</keyword>